<evidence type="ECO:0000256" key="6">
    <source>
        <dbReference type="ARBA" id="ARBA00023136"/>
    </source>
</evidence>
<feature type="transmembrane region" description="Helical" evidence="7">
    <location>
        <begin position="113"/>
        <end position="131"/>
    </location>
</feature>
<comment type="similarity">
    <text evidence="7">Belongs to the binding-protein-dependent transport system permease family.</text>
</comment>
<feature type="transmembrane region" description="Helical" evidence="7">
    <location>
        <begin position="82"/>
        <end position="101"/>
    </location>
</feature>
<dbReference type="InterPro" id="IPR000515">
    <property type="entry name" value="MetI-like"/>
</dbReference>
<dbReference type="SUPFAM" id="SSF161098">
    <property type="entry name" value="MetI-like"/>
    <property type="match status" value="1"/>
</dbReference>
<feature type="transmembrane region" description="Helical" evidence="7">
    <location>
        <begin position="143"/>
        <end position="164"/>
    </location>
</feature>
<dbReference type="RefSeq" id="WP_168906082.1">
    <property type="nucleotide sequence ID" value="NZ_CP051428.1"/>
</dbReference>
<dbReference type="PANTHER" id="PTHR43744:SF9">
    <property type="entry name" value="POLYGALACTURONAN_RHAMNOGALACTURONAN TRANSPORT SYSTEM PERMEASE PROTEIN YTCP"/>
    <property type="match status" value="1"/>
</dbReference>
<dbReference type="PANTHER" id="PTHR43744">
    <property type="entry name" value="ABC TRANSPORTER PERMEASE PROTEIN MG189-RELATED-RELATED"/>
    <property type="match status" value="1"/>
</dbReference>
<dbReference type="AlphaFoldDB" id="A0A6H2GSJ8"/>
<keyword evidence="6 7" id="KW-0472">Membrane</keyword>
<keyword evidence="3" id="KW-1003">Cell membrane</keyword>
<feature type="transmembrane region" description="Helical" evidence="7">
    <location>
        <begin position="15"/>
        <end position="36"/>
    </location>
</feature>
<evidence type="ECO:0000256" key="7">
    <source>
        <dbReference type="RuleBase" id="RU363032"/>
    </source>
</evidence>
<keyword evidence="10" id="KW-1185">Reference proteome</keyword>
<dbReference type="EMBL" id="CP051428">
    <property type="protein sequence ID" value="QJC50403.1"/>
    <property type="molecule type" value="Genomic_DNA"/>
</dbReference>
<sequence length="295" mass="33060">MVRSKTIGSRAFDGANYIVLALLLFSCLYPLWYTFCVSISDKAAANAGLVTIYPIGFSLASYKEIMSDALFFNSFWISIQRTVLGTGLSLFVTVLMAYPLARPSREFRLRNTFMWILVFCMLFSGGLIPWYLTVQSYGLIDSIWALVLAGGLPVFDVILIMNFFRNLPKELNEAAVVDGAGPWAILFRVYLPCSVPVLAAVALFIGVYHWNEFFNGLVLMNTSANYPLQTYIQQLVVNIPTGTNLTPDQYKKLSELSNRTLNSAKVFIAMMPMLIVYPFLQKYFVSGIMLGAVKE</sequence>
<proteinExistence type="inferred from homology"/>
<dbReference type="Proteomes" id="UP000502136">
    <property type="component" value="Chromosome"/>
</dbReference>
<evidence type="ECO:0000313" key="10">
    <source>
        <dbReference type="Proteomes" id="UP000502136"/>
    </source>
</evidence>
<feature type="transmembrane region" description="Helical" evidence="7">
    <location>
        <begin position="263"/>
        <end position="280"/>
    </location>
</feature>
<dbReference type="KEGG" id="palr:HGI30_01545"/>
<keyword evidence="4 7" id="KW-0812">Transmembrane</keyword>
<dbReference type="PROSITE" id="PS50928">
    <property type="entry name" value="ABC_TM1"/>
    <property type="match status" value="1"/>
</dbReference>
<dbReference type="InterPro" id="IPR035906">
    <property type="entry name" value="MetI-like_sf"/>
</dbReference>
<keyword evidence="5 7" id="KW-1133">Transmembrane helix</keyword>
<dbReference type="GO" id="GO:0005886">
    <property type="term" value="C:plasma membrane"/>
    <property type="evidence" value="ECO:0007669"/>
    <property type="project" value="UniProtKB-SubCell"/>
</dbReference>
<evidence type="ECO:0000259" key="8">
    <source>
        <dbReference type="PROSITE" id="PS50928"/>
    </source>
</evidence>
<keyword evidence="2 7" id="KW-0813">Transport</keyword>
<dbReference type="PROSITE" id="PS51257">
    <property type="entry name" value="PROKAR_LIPOPROTEIN"/>
    <property type="match status" value="1"/>
</dbReference>
<dbReference type="GO" id="GO:0055085">
    <property type="term" value="P:transmembrane transport"/>
    <property type="evidence" value="ECO:0007669"/>
    <property type="project" value="InterPro"/>
</dbReference>
<dbReference type="Gene3D" id="1.10.3720.10">
    <property type="entry name" value="MetI-like"/>
    <property type="match status" value="1"/>
</dbReference>
<reference evidence="9 10" key="1">
    <citation type="submission" date="2020-04" db="EMBL/GenBank/DDBJ databases">
        <title>Novel Paenibacillus strain UniB2 isolated from commercial digestive syrup.</title>
        <authorList>
            <person name="Thorat V."/>
            <person name="Kirdat K."/>
            <person name="Tiwarekar B."/>
            <person name="Yadav A."/>
        </authorList>
    </citation>
    <scope>NUCLEOTIDE SEQUENCE [LARGE SCALE GENOMIC DNA]</scope>
    <source>
        <strain evidence="9 10">UniB2</strain>
    </source>
</reference>
<evidence type="ECO:0000256" key="2">
    <source>
        <dbReference type="ARBA" id="ARBA00022448"/>
    </source>
</evidence>
<evidence type="ECO:0000256" key="4">
    <source>
        <dbReference type="ARBA" id="ARBA00022692"/>
    </source>
</evidence>
<evidence type="ECO:0000313" key="9">
    <source>
        <dbReference type="EMBL" id="QJC50403.1"/>
    </source>
</evidence>
<dbReference type="Pfam" id="PF00528">
    <property type="entry name" value="BPD_transp_1"/>
    <property type="match status" value="1"/>
</dbReference>
<gene>
    <name evidence="9" type="ORF">HGI30_01545</name>
</gene>
<dbReference type="CDD" id="cd06261">
    <property type="entry name" value="TM_PBP2"/>
    <property type="match status" value="1"/>
</dbReference>
<evidence type="ECO:0000256" key="3">
    <source>
        <dbReference type="ARBA" id="ARBA00022475"/>
    </source>
</evidence>
<name>A0A6H2GSJ8_9BACL</name>
<feature type="transmembrane region" description="Helical" evidence="7">
    <location>
        <begin position="43"/>
        <end position="62"/>
    </location>
</feature>
<organism evidence="9 10">
    <name type="scientific">Paenibacillus albicereus</name>
    <dbReference type="NCBI Taxonomy" id="2726185"/>
    <lineage>
        <taxon>Bacteria</taxon>
        <taxon>Bacillati</taxon>
        <taxon>Bacillota</taxon>
        <taxon>Bacilli</taxon>
        <taxon>Bacillales</taxon>
        <taxon>Paenibacillaceae</taxon>
        <taxon>Paenibacillus</taxon>
    </lineage>
</organism>
<evidence type="ECO:0000256" key="5">
    <source>
        <dbReference type="ARBA" id="ARBA00022989"/>
    </source>
</evidence>
<comment type="subcellular location">
    <subcellularLocation>
        <location evidence="1 7">Cell membrane</location>
        <topology evidence="1 7">Multi-pass membrane protein</topology>
    </subcellularLocation>
</comment>
<feature type="transmembrane region" description="Helical" evidence="7">
    <location>
        <begin position="185"/>
        <end position="210"/>
    </location>
</feature>
<evidence type="ECO:0000256" key="1">
    <source>
        <dbReference type="ARBA" id="ARBA00004651"/>
    </source>
</evidence>
<protein>
    <submittedName>
        <fullName evidence="9">Carbohydrate ABC transporter permease</fullName>
    </submittedName>
</protein>
<feature type="domain" description="ABC transmembrane type-1" evidence="8">
    <location>
        <begin position="75"/>
        <end position="280"/>
    </location>
</feature>
<accession>A0A6H2GSJ8</accession>